<comment type="caution">
    <text evidence="8">The sequence shown here is derived from an EMBL/GenBank/DDBJ whole genome shotgun (WGS) entry which is preliminary data.</text>
</comment>
<keyword evidence="3 5" id="KW-0949">S-adenosyl-L-methionine</keyword>
<keyword evidence="2 5" id="KW-0808">Transferase</keyword>
<proteinExistence type="inferred from homology"/>
<accession>A0ABX5ER29</accession>
<evidence type="ECO:0000256" key="2">
    <source>
        <dbReference type="ARBA" id="ARBA00022679"/>
    </source>
</evidence>
<dbReference type="InterPro" id="IPR018117">
    <property type="entry name" value="C5_DNA_meth_AS"/>
</dbReference>
<protein>
    <recommendedName>
        <fullName evidence="7">Cytosine-specific methyltransferase</fullName>
        <ecNumber evidence="7">2.1.1.37</ecNumber>
    </recommendedName>
</protein>
<evidence type="ECO:0000313" key="9">
    <source>
        <dbReference type="Proteomes" id="UP000238836"/>
    </source>
</evidence>
<evidence type="ECO:0000256" key="1">
    <source>
        <dbReference type="ARBA" id="ARBA00022603"/>
    </source>
</evidence>
<evidence type="ECO:0000256" key="7">
    <source>
        <dbReference type="RuleBase" id="RU000417"/>
    </source>
</evidence>
<dbReference type="PROSITE" id="PS51679">
    <property type="entry name" value="SAM_MT_C5"/>
    <property type="match status" value="1"/>
</dbReference>
<gene>
    <name evidence="8" type="ORF">CLV36_103172</name>
</gene>
<dbReference type="PROSITE" id="PS00094">
    <property type="entry name" value="C5_MTASE_1"/>
    <property type="match status" value="1"/>
</dbReference>
<dbReference type="InterPro" id="IPR029063">
    <property type="entry name" value="SAM-dependent_MTases_sf"/>
</dbReference>
<sequence length="441" mass="51502">MVVIDLFSGAGGLSEGFHRLGFRFAAKVEKDKWACETLKTRIVYHFLVKQKDLDTYFAYLRSSGEYKNIDIHREAVFKKYPDLRNLLELVVLNRKFGNPSNDKEATSTTQIIHEIDQSLKKQKMTSVDLIIGGPPCQAYSLVGRGRMREFAEKDPRNYLFYYYLNLVNYYKPRVFIFENVPGILSAKKGKVFETIKEEFERIGYKLLSGENKDELKNVLDFSDYGIPQTRKRVLLFGFQSRFDYTYPNFENHKIVWKDPLTTRNVLYDLPMLNPGEGNDHFFCEYPEIDGRISDFQRKMRENSIGVLNHKARQLRDLDREIYLIALEKASQGLQLHYDELPERLKTHKNRGSFTDRFRVHRVDGLPHTVVAHIAKDGHYNIHPDFKQCRSLTVREAARIQTFPDNYKFEGPRTAQFVQVGNAVPPLMSEIVSRSIKEMLEK</sequence>
<keyword evidence="4" id="KW-0680">Restriction system</keyword>
<dbReference type="Pfam" id="PF00145">
    <property type="entry name" value="DNA_methylase"/>
    <property type="match status" value="2"/>
</dbReference>
<name>A0ABX5ER29_9BACL</name>
<organism evidence="8 9">
    <name type="scientific">Laceyella sediminis</name>
    <dbReference type="NCBI Taxonomy" id="573074"/>
    <lineage>
        <taxon>Bacteria</taxon>
        <taxon>Bacillati</taxon>
        <taxon>Bacillota</taxon>
        <taxon>Bacilli</taxon>
        <taxon>Bacillales</taxon>
        <taxon>Thermoactinomycetaceae</taxon>
        <taxon>Laceyella</taxon>
    </lineage>
</organism>
<feature type="active site" evidence="5">
    <location>
        <position position="136"/>
    </location>
</feature>
<dbReference type="SUPFAM" id="SSF53335">
    <property type="entry name" value="S-adenosyl-L-methionine-dependent methyltransferases"/>
    <property type="match status" value="1"/>
</dbReference>
<evidence type="ECO:0000256" key="6">
    <source>
        <dbReference type="RuleBase" id="RU000416"/>
    </source>
</evidence>
<comment type="catalytic activity">
    <reaction evidence="7">
        <text>a 2'-deoxycytidine in DNA + S-adenosyl-L-methionine = a 5-methyl-2'-deoxycytidine in DNA + S-adenosyl-L-homocysteine + H(+)</text>
        <dbReference type="Rhea" id="RHEA:13681"/>
        <dbReference type="Rhea" id="RHEA-COMP:11369"/>
        <dbReference type="Rhea" id="RHEA-COMP:11370"/>
        <dbReference type="ChEBI" id="CHEBI:15378"/>
        <dbReference type="ChEBI" id="CHEBI:57856"/>
        <dbReference type="ChEBI" id="CHEBI:59789"/>
        <dbReference type="ChEBI" id="CHEBI:85452"/>
        <dbReference type="ChEBI" id="CHEBI:85454"/>
        <dbReference type="EC" id="2.1.1.37"/>
    </reaction>
</comment>
<dbReference type="InterPro" id="IPR050390">
    <property type="entry name" value="C5-Methyltransferase"/>
</dbReference>
<dbReference type="EMBL" id="PVTZ01000003">
    <property type="protein sequence ID" value="PRZ15946.1"/>
    <property type="molecule type" value="Genomic_DNA"/>
</dbReference>
<evidence type="ECO:0000313" key="8">
    <source>
        <dbReference type="EMBL" id="PRZ15946.1"/>
    </source>
</evidence>
<dbReference type="Gene3D" id="3.40.50.150">
    <property type="entry name" value="Vaccinia Virus protein VP39"/>
    <property type="match status" value="1"/>
</dbReference>
<keyword evidence="1 5" id="KW-0489">Methyltransferase</keyword>
<evidence type="ECO:0000256" key="3">
    <source>
        <dbReference type="ARBA" id="ARBA00022691"/>
    </source>
</evidence>
<dbReference type="RefSeq" id="WP_106341986.1">
    <property type="nucleotide sequence ID" value="NZ_PVTZ01000003.1"/>
</dbReference>
<evidence type="ECO:0000256" key="4">
    <source>
        <dbReference type="ARBA" id="ARBA00022747"/>
    </source>
</evidence>
<dbReference type="Proteomes" id="UP000238836">
    <property type="component" value="Unassembled WGS sequence"/>
</dbReference>
<dbReference type="PRINTS" id="PR00105">
    <property type="entry name" value="C5METTRFRASE"/>
</dbReference>
<reference evidence="8 9" key="1">
    <citation type="submission" date="2018-03" db="EMBL/GenBank/DDBJ databases">
        <title>Genomic Encyclopedia of Archaeal and Bacterial Type Strains, Phase II (KMG-II): from individual species to whole genera.</title>
        <authorList>
            <person name="Goeker M."/>
        </authorList>
    </citation>
    <scope>NUCLEOTIDE SEQUENCE [LARGE SCALE GENOMIC DNA]</scope>
    <source>
        <strain evidence="8 9">RHA1</strain>
    </source>
</reference>
<dbReference type="PANTHER" id="PTHR10629">
    <property type="entry name" value="CYTOSINE-SPECIFIC METHYLTRANSFERASE"/>
    <property type="match status" value="1"/>
</dbReference>
<dbReference type="NCBIfam" id="TIGR00675">
    <property type="entry name" value="dcm"/>
    <property type="match status" value="1"/>
</dbReference>
<dbReference type="PANTHER" id="PTHR10629:SF52">
    <property type="entry name" value="DNA (CYTOSINE-5)-METHYLTRANSFERASE 1"/>
    <property type="match status" value="1"/>
</dbReference>
<comment type="similarity">
    <text evidence="5 6">Belongs to the class I-like SAM-binding methyltransferase superfamily. C5-methyltransferase family.</text>
</comment>
<dbReference type="EC" id="2.1.1.37" evidence="7"/>
<dbReference type="Gene3D" id="3.90.120.10">
    <property type="entry name" value="DNA Methylase, subunit A, domain 2"/>
    <property type="match status" value="1"/>
</dbReference>
<dbReference type="InterPro" id="IPR001525">
    <property type="entry name" value="C5_MeTfrase"/>
</dbReference>
<keyword evidence="9" id="KW-1185">Reference proteome</keyword>
<evidence type="ECO:0000256" key="5">
    <source>
        <dbReference type="PROSITE-ProRule" id="PRU01016"/>
    </source>
</evidence>